<dbReference type="SMART" id="SM00346">
    <property type="entry name" value="HTH_ICLR"/>
    <property type="match status" value="1"/>
</dbReference>
<dbReference type="SUPFAM" id="SSF55781">
    <property type="entry name" value="GAF domain-like"/>
    <property type="match status" value="1"/>
</dbReference>
<dbReference type="GO" id="GO:0003677">
    <property type="term" value="F:DNA binding"/>
    <property type="evidence" value="ECO:0007669"/>
    <property type="project" value="UniProtKB-KW"/>
</dbReference>
<name>B8R4I9_9MYCO</name>
<dbReference type="Gene3D" id="3.30.450.40">
    <property type="match status" value="1"/>
</dbReference>
<dbReference type="PROSITE" id="PS51077">
    <property type="entry name" value="HTH_ICLR"/>
    <property type="match status" value="1"/>
</dbReference>
<dbReference type="PROSITE" id="PS51078">
    <property type="entry name" value="ICLR_ED"/>
    <property type="match status" value="1"/>
</dbReference>
<keyword evidence="1" id="KW-0805">Transcription regulation</keyword>
<dbReference type="GO" id="GO:0045892">
    <property type="term" value="P:negative regulation of DNA-templated transcription"/>
    <property type="evidence" value="ECO:0007669"/>
    <property type="project" value="TreeGrafter"/>
</dbReference>
<dbReference type="PANTHER" id="PTHR30136:SF24">
    <property type="entry name" value="HTH-TYPE TRANSCRIPTIONAL REPRESSOR ALLR"/>
    <property type="match status" value="1"/>
</dbReference>
<evidence type="ECO:0000256" key="2">
    <source>
        <dbReference type="ARBA" id="ARBA00023125"/>
    </source>
</evidence>
<dbReference type="SUPFAM" id="SSF46785">
    <property type="entry name" value="Winged helix' DNA-binding domain"/>
    <property type="match status" value="1"/>
</dbReference>
<dbReference type="Gene3D" id="1.10.10.10">
    <property type="entry name" value="Winged helix-like DNA-binding domain superfamily/Winged helix DNA-binding domain"/>
    <property type="match status" value="1"/>
</dbReference>
<feature type="domain" description="HTH iclR-type" evidence="4">
    <location>
        <begin position="16"/>
        <end position="78"/>
    </location>
</feature>
<accession>B8R4I9</accession>
<dbReference type="PANTHER" id="PTHR30136">
    <property type="entry name" value="HELIX-TURN-HELIX TRANSCRIPTIONAL REGULATOR, ICLR FAMILY"/>
    <property type="match status" value="1"/>
</dbReference>
<evidence type="ECO:0000259" key="5">
    <source>
        <dbReference type="PROSITE" id="PS51078"/>
    </source>
</evidence>
<dbReference type="InterPro" id="IPR005471">
    <property type="entry name" value="Tscrpt_reg_IclR_N"/>
</dbReference>
<evidence type="ECO:0000259" key="4">
    <source>
        <dbReference type="PROSITE" id="PS51077"/>
    </source>
</evidence>
<dbReference type="InterPro" id="IPR029016">
    <property type="entry name" value="GAF-like_dom_sf"/>
</dbReference>
<protein>
    <submittedName>
        <fullName evidence="6">Putative transcriptional regulator</fullName>
    </submittedName>
</protein>
<reference evidence="6" key="1">
    <citation type="journal article" date="2009" name="Biochem. J.">
        <title>Characterization of the phenylurea hydrolases A and B: founding members of a novel amidohydrolase subgroup.</title>
        <authorList>
            <person name="Khurana J.L."/>
            <person name="Jackson C.J."/>
            <person name="Scott C."/>
            <person name="Pandey G."/>
            <person name="Horne I."/>
            <person name="Russell R.J."/>
            <person name="Herlt A."/>
            <person name="Easton C.J."/>
            <person name="Oakeshott J.G."/>
        </authorList>
    </citation>
    <scope>NUCLEOTIDE SEQUENCE</scope>
    <source>
        <strain evidence="6">JK1</strain>
    </source>
</reference>
<dbReference type="GO" id="GO:0003700">
    <property type="term" value="F:DNA-binding transcription factor activity"/>
    <property type="evidence" value="ECO:0007669"/>
    <property type="project" value="TreeGrafter"/>
</dbReference>
<dbReference type="Pfam" id="PF01614">
    <property type="entry name" value="IclR_C"/>
    <property type="match status" value="1"/>
</dbReference>
<evidence type="ECO:0000313" key="6">
    <source>
        <dbReference type="EMBL" id="ACL11819.1"/>
    </source>
</evidence>
<keyword evidence="2" id="KW-0238">DNA-binding</keyword>
<keyword evidence="3" id="KW-0804">Transcription</keyword>
<evidence type="ECO:0000256" key="3">
    <source>
        <dbReference type="ARBA" id="ARBA00023163"/>
    </source>
</evidence>
<dbReference type="Pfam" id="PF09339">
    <property type="entry name" value="HTH_IclR"/>
    <property type="match status" value="1"/>
</dbReference>
<dbReference type="InterPro" id="IPR036388">
    <property type="entry name" value="WH-like_DNA-bd_sf"/>
</dbReference>
<feature type="domain" description="IclR-ED" evidence="5">
    <location>
        <begin position="79"/>
        <end position="264"/>
    </location>
</feature>
<dbReference type="InterPro" id="IPR050707">
    <property type="entry name" value="HTH_MetabolicPath_Reg"/>
</dbReference>
<organism evidence="6">
    <name type="scientific">Mycolicibacterium brisbanense</name>
    <dbReference type="NCBI Taxonomy" id="146020"/>
    <lineage>
        <taxon>Bacteria</taxon>
        <taxon>Bacillati</taxon>
        <taxon>Actinomycetota</taxon>
        <taxon>Actinomycetes</taxon>
        <taxon>Mycobacteriales</taxon>
        <taxon>Mycobacteriaceae</taxon>
        <taxon>Mycolicibacterium</taxon>
    </lineage>
</organism>
<sequence>MATRTDDSGAGAARQRDPLARAMALLNHMVDASIDEFGVRQLAGIAGTSASTTHRLLADLEAIGMVARTAEGSYRLGLDFYRLAIRGAEKFSIRSLVEQPLAALARDLDETTFFGLYDESTNSMTFAATAESTKPLRYVVELNQRIPLHAGASGLAILASLPASAQERVLGTRDLASVTERTVTDVKRLRRRLGEIRDRGYALSRGERIPGALAIAAPVLGPGDTVIGDIGVTMPEANFDPADEQRMAEVVIAAAAALSEMLRGNSAPPPPRA</sequence>
<dbReference type="EMBL" id="EU851876">
    <property type="protein sequence ID" value="ACL11819.1"/>
    <property type="molecule type" value="Genomic_DNA"/>
</dbReference>
<evidence type="ECO:0000256" key="1">
    <source>
        <dbReference type="ARBA" id="ARBA00023015"/>
    </source>
</evidence>
<dbReference type="InterPro" id="IPR036390">
    <property type="entry name" value="WH_DNA-bd_sf"/>
</dbReference>
<proteinExistence type="predicted"/>
<dbReference type="InterPro" id="IPR014757">
    <property type="entry name" value="Tscrpt_reg_IclR_C"/>
</dbReference>
<dbReference type="AlphaFoldDB" id="B8R4I9"/>